<dbReference type="EMBL" id="JBBKTW010000002">
    <property type="protein sequence ID" value="MEN2987521.1"/>
    <property type="molecule type" value="Genomic_DNA"/>
</dbReference>
<keyword evidence="1" id="KW-1133">Transmembrane helix</keyword>
<evidence type="ECO:0008006" key="4">
    <source>
        <dbReference type="Google" id="ProtNLM"/>
    </source>
</evidence>
<dbReference type="Proteomes" id="UP001413721">
    <property type="component" value="Unassembled WGS sequence"/>
</dbReference>
<protein>
    <recommendedName>
        <fullName evidence="4">SnoaL-like domain-containing protein</fullName>
    </recommendedName>
</protein>
<evidence type="ECO:0000313" key="3">
    <source>
        <dbReference type="Proteomes" id="UP001413721"/>
    </source>
</evidence>
<evidence type="ECO:0000313" key="2">
    <source>
        <dbReference type="EMBL" id="MEN2987521.1"/>
    </source>
</evidence>
<keyword evidence="1" id="KW-0812">Transmembrane</keyword>
<comment type="caution">
    <text evidence="2">The sequence shown here is derived from an EMBL/GenBank/DDBJ whole genome shotgun (WGS) entry which is preliminary data.</text>
</comment>
<accession>A0ABU9YFF1</accession>
<proteinExistence type="predicted"/>
<sequence>MAAIFCRNRKSRAVKICVLSRSSGDRERTPARASTDGPSIRASAPAFRFPEPAILRARHPPRTWGLCGSGRADATVHNTDQQNVIHMSLADPQGLRLSFRRCMKETTMKMLPALIFAAIAAVVPSVVAAEEDPRCVLDAYYAAIDRKDYRAAYLLWDRQGQASGQSFTAFRDGFDATAQSRVVTGRPVNGDAGMSQRWVDVPVDVHVVLTDGRRQHFRGHYTLHRVVPGVGASAEAERWHLFSARLAPVDVQP</sequence>
<gene>
    <name evidence="2" type="ORF">WG926_04340</name>
</gene>
<reference evidence="2 3" key="1">
    <citation type="submission" date="2024-03" db="EMBL/GenBank/DDBJ databases">
        <title>High-quality draft genome sequencing of Tistrella sp. BH-R2-4.</title>
        <authorList>
            <person name="Dong C."/>
        </authorList>
    </citation>
    <scope>NUCLEOTIDE SEQUENCE [LARGE SCALE GENOMIC DNA]</scope>
    <source>
        <strain evidence="2 3">BH-R2-4</strain>
    </source>
</reference>
<feature type="transmembrane region" description="Helical" evidence="1">
    <location>
        <begin position="110"/>
        <end position="129"/>
    </location>
</feature>
<keyword evidence="1" id="KW-0472">Membrane</keyword>
<evidence type="ECO:0000256" key="1">
    <source>
        <dbReference type="SAM" id="Phobius"/>
    </source>
</evidence>
<keyword evidence="3" id="KW-1185">Reference proteome</keyword>
<name>A0ABU9YFF1_9PROT</name>
<organism evidence="2 3">
    <name type="scientific">Tistrella arctica</name>
    <dbReference type="NCBI Taxonomy" id="3133430"/>
    <lineage>
        <taxon>Bacteria</taxon>
        <taxon>Pseudomonadati</taxon>
        <taxon>Pseudomonadota</taxon>
        <taxon>Alphaproteobacteria</taxon>
        <taxon>Geminicoccales</taxon>
        <taxon>Geminicoccaceae</taxon>
        <taxon>Tistrella</taxon>
    </lineage>
</organism>